<evidence type="ECO:0000313" key="1">
    <source>
        <dbReference type="EMBL" id="MBA0755786.1"/>
    </source>
</evidence>
<sequence length="82" mass="9292">MPGAYPSPYVYPNPYMFSLSTPMQGWNAWLGVSHFSMTLSQPMIYRPSSQERLHEAPSESLTHFQSPSPYGIQAGYVHSPWV</sequence>
<protein>
    <submittedName>
        <fullName evidence="1">Uncharacterized protein</fullName>
    </submittedName>
</protein>
<evidence type="ECO:0000313" key="2">
    <source>
        <dbReference type="Proteomes" id="UP000593579"/>
    </source>
</evidence>
<name>A0A7J9D4Z1_GOSGO</name>
<reference evidence="1 2" key="1">
    <citation type="journal article" date="2019" name="Genome Biol. Evol.">
        <title>Insights into the evolution of the New World diploid cottons (Gossypium, subgenus Houzingenia) based on genome sequencing.</title>
        <authorList>
            <person name="Grover C.E."/>
            <person name="Arick M.A. 2nd"/>
            <person name="Thrash A."/>
            <person name="Conover J.L."/>
            <person name="Sanders W.S."/>
            <person name="Peterson D.G."/>
            <person name="Frelichowski J.E."/>
            <person name="Scheffler J.A."/>
            <person name="Scheffler B.E."/>
            <person name="Wendel J.F."/>
        </authorList>
    </citation>
    <scope>NUCLEOTIDE SEQUENCE [LARGE SCALE GENOMIC DNA]</scope>
    <source>
        <strain evidence="1">5</strain>
        <tissue evidence="1">Leaf</tissue>
    </source>
</reference>
<keyword evidence="2" id="KW-1185">Reference proteome</keyword>
<dbReference type="OrthoDB" id="1001143at2759"/>
<accession>A0A7J9D4Z1</accession>
<organism evidence="1 2">
    <name type="scientific">Gossypium gossypioides</name>
    <name type="common">Mexican cotton</name>
    <name type="synonym">Selera gossypioides</name>
    <dbReference type="NCBI Taxonomy" id="34282"/>
    <lineage>
        <taxon>Eukaryota</taxon>
        <taxon>Viridiplantae</taxon>
        <taxon>Streptophyta</taxon>
        <taxon>Embryophyta</taxon>
        <taxon>Tracheophyta</taxon>
        <taxon>Spermatophyta</taxon>
        <taxon>Magnoliopsida</taxon>
        <taxon>eudicotyledons</taxon>
        <taxon>Gunneridae</taxon>
        <taxon>Pentapetalae</taxon>
        <taxon>rosids</taxon>
        <taxon>malvids</taxon>
        <taxon>Malvales</taxon>
        <taxon>Malvaceae</taxon>
        <taxon>Malvoideae</taxon>
        <taxon>Gossypium</taxon>
    </lineage>
</organism>
<comment type="caution">
    <text evidence="1">The sequence shown here is derived from an EMBL/GenBank/DDBJ whole genome shotgun (WGS) entry which is preliminary data.</text>
</comment>
<gene>
    <name evidence="1" type="ORF">Gogos_020624</name>
</gene>
<proteinExistence type="predicted"/>
<dbReference type="AlphaFoldDB" id="A0A7J9D4Z1"/>
<dbReference type="EMBL" id="JABEZY010271675">
    <property type="protein sequence ID" value="MBA0755786.1"/>
    <property type="molecule type" value="Genomic_DNA"/>
</dbReference>
<dbReference type="Proteomes" id="UP000593579">
    <property type="component" value="Unassembled WGS sequence"/>
</dbReference>
<feature type="non-terminal residue" evidence="1">
    <location>
        <position position="82"/>
    </location>
</feature>